<dbReference type="InterPro" id="IPR051017">
    <property type="entry name" value="Aldolase-II_Adducin_sf"/>
</dbReference>
<gene>
    <name evidence="3" type="ORF">ACHAWO_008446</name>
</gene>
<sequence>MKLHSAVVLSATVTTSAAFTFTRGSVASRSSSLGKTEKHNSRELHVASIDVAALESPLNFYPPLPSDLVACFSEKEWEQRCSLAVAYRIAFLHSWHENILNHITLKVDGSENSLDGPHFLLNDFGIGFDEITASNLIKVDLNGMVVDQQISSERCNINPGKGRVFKPGYVLHSAIHAARHDVHAIWHGHDLDASAISQTKFGILPLSQEATYVLNKGLSYHPFEGSANDLSEQPRLVANLGPTNQMLMLENHGPIVACPTLEEAFQGMYFLTRACKYQVKALAAAGGDLGMINIPDDSTMNEMVKRMDKFDEAPSQKEDDDSSGEVLHDTSGLMFAYARRTAEKTFGADSVYR</sequence>
<keyword evidence="1" id="KW-0732">Signal</keyword>
<evidence type="ECO:0000313" key="3">
    <source>
        <dbReference type="EMBL" id="KAL3802033.1"/>
    </source>
</evidence>
<feature type="domain" description="Class II aldolase/adducin N-terminal" evidence="2">
    <location>
        <begin position="81"/>
        <end position="279"/>
    </location>
</feature>
<evidence type="ECO:0000313" key="4">
    <source>
        <dbReference type="Proteomes" id="UP001530400"/>
    </source>
</evidence>
<name>A0ABD3QPI1_9STRA</name>
<dbReference type="Proteomes" id="UP001530400">
    <property type="component" value="Unassembled WGS sequence"/>
</dbReference>
<protein>
    <recommendedName>
        <fullName evidence="2">Class II aldolase/adducin N-terminal domain-containing protein</fullName>
    </recommendedName>
</protein>
<proteinExistence type="predicted"/>
<dbReference type="Pfam" id="PF00596">
    <property type="entry name" value="Aldolase_II"/>
    <property type="match status" value="1"/>
</dbReference>
<organism evidence="3 4">
    <name type="scientific">Cyclotella atomus</name>
    <dbReference type="NCBI Taxonomy" id="382360"/>
    <lineage>
        <taxon>Eukaryota</taxon>
        <taxon>Sar</taxon>
        <taxon>Stramenopiles</taxon>
        <taxon>Ochrophyta</taxon>
        <taxon>Bacillariophyta</taxon>
        <taxon>Coscinodiscophyceae</taxon>
        <taxon>Thalassiosirophycidae</taxon>
        <taxon>Stephanodiscales</taxon>
        <taxon>Stephanodiscaceae</taxon>
        <taxon>Cyclotella</taxon>
    </lineage>
</organism>
<dbReference type="NCBIfam" id="NF005451">
    <property type="entry name" value="PRK07044.1"/>
    <property type="match status" value="1"/>
</dbReference>
<dbReference type="PANTHER" id="PTHR10672:SF3">
    <property type="entry name" value="PROTEIN HU-LI TAI SHAO"/>
    <property type="match status" value="1"/>
</dbReference>
<dbReference type="PANTHER" id="PTHR10672">
    <property type="entry name" value="ADDUCIN"/>
    <property type="match status" value="1"/>
</dbReference>
<dbReference type="SMART" id="SM01007">
    <property type="entry name" value="Aldolase_II"/>
    <property type="match status" value="1"/>
</dbReference>
<feature type="signal peptide" evidence="1">
    <location>
        <begin position="1"/>
        <end position="18"/>
    </location>
</feature>
<accession>A0ABD3QPI1</accession>
<dbReference type="AlphaFoldDB" id="A0ABD3QPI1"/>
<dbReference type="InterPro" id="IPR036409">
    <property type="entry name" value="Aldolase_II/adducin_N_sf"/>
</dbReference>
<keyword evidence="4" id="KW-1185">Reference proteome</keyword>
<dbReference type="EMBL" id="JALLPJ020000112">
    <property type="protein sequence ID" value="KAL3802033.1"/>
    <property type="molecule type" value="Genomic_DNA"/>
</dbReference>
<comment type="caution">
    <text evidence="3">The sequence shown here is derived from an EMBL/GenBank/DDBJ whole genome shotgun (WGS) entry which is preliminary data.</text>
</comment>
<reference evidence="3 4" key="1">
    <citation type="submission" date="2024-10" db="EMBL/GenBank/DDBJ databases">
        <title>Updated reference genomes for cyclostephanoid diatoms.</title>
        <authorList>
            <person name="Roberts W.R."/>
            <person name="Alverson A.J."/>
        </authorList>
    </citation>
    <scope>NUCLEOTIDE SEQUENCE [LARGE SCALE GENOMIC DNA]</scope>
    <source>
        <strain evidence="3 4">AJA010-31</strain>
    </source>
</reference>
<dbReference type="InterPro" id="IPR001303">
    <property type="entry name" value="Aldolase_II/adducin_N"/>
</dbReference>
<dbReference type="SUPFAM" id="SSF53639">
    <property type="entry name" value="AraD/HMP-PK domain-like"/>
    <property type="match status" value="1"/>
</dbReference>
<evidence type="ECO:0000256" key="1">
    <source>
        <dbReference type="SAM" id="SignalP"/>
    </source>
</evidence>
<evidence type="ECO:0000259" key="2">
    <source>
        <dbReference type="SMART" id="SM01007"/>
    </source>
</evidence>
<feature type="chain" id="PRO_5044765474" description="Class II aldolase/adducin N-terminal domain-containing protein" evidence="1">
    <location>
        <begin position="19"/>
        <end position="353"/>
    </location>
</feature>
<dbReference type="Gene3D" id="3.40.225.10">
    <property type="entry name" value="Class II aldolase/adducin N-terminal domain"/>
    <property type="match status" value="1"/>
</dbReference>